<organism evidence="2 3">
    <name type="scientific">Pseudomonas vancouverensis</name>
    <dbReference type="NCBI Taxonomy" id="95300"/>
    <lineage>
        <taxon>Bacteria</taxon>
        <taxon>Pseudomonadati</taxon>
        <taxon>Pseudomonadota</taxon>
        <taxon>Gammaproteobacteria</taxon>
        <taxon>Pseudomonadales</taxon>
        <taxon>Pseudomonadaceae</taxon>
        <taxon>Pseudomonas</taxon>
    </lineage>
</organism>
<evidence type="ECO:0000313" key="3">
    <source>
        <dbReference type="Proteomes" id="UP000295254"/>
    </source>
</evidence>
<keyword evidence="1" id="KW-0732">Signal</keyword>
<reference evidence="3" key="1">
    <citation type="journal article" date="2019" name="bioRxiv">
        <title>Bacterially produced spermidine induces plant systemic susceptibility to pathogens.</title>
        <authorList>
            <person name="Melnyk R.A."/>
            <person name="Beskrovnaya P.A."/>
            <person name="Liu Z."/>
            <person name="Song Y."/>
            <person name="Haney C.H."/>
        </authorList>
    </citation>
    <scope>NUCLEOTIDE SEQUENCE [LARGE SCALE GENOMIC DNA]</scope>
    <source>
        <strain evidence="3">Dha-51</strain>
    </source>
</reference>
<feature type="chain" id="PRO_5044371921" evidence="1">
    <location>
        <begin position="20"/>
        <end position="85"/>
    </location>
</feature>
<comment type="caution">
    <text evidence="2">The sequence shown here is derived from an EMBL/GenBank/DDBJ whole genome shotgun (WGS) entry which is preliminary data.</text>
</comment>
<gene>
    <name evidence="2" type="ORF">EIY72_15815</name>
</gene>
<protein>
    <submittedName>
        <fullName evidence="2">DUF2790 domain-containing protein</fullName>
    </submittedName>
</protein>
<dbReference type="STRING" id="95300.SAMN05216558_1944"/>
<keyword evidence="3" id="KW-1185">Reference proteome</keyword>
<dbReference type="Pfam" id="PF10976">
    <property type="entry name" value="DUF2790"/>
    <property type="match status" value="1"/>
</dbReference>
<dbReference type="RefSeq" id="WP_093220022.1">
    <property type="nucleotide sequence ID" value="NZ_JBNNWH010000001.1"/>
</dbReference>
<dbReference type="EMBL" id="RRZK01000020">
    <property type="protein sequence ID" value="TDB61530.1"/>
    <property type="molecule type" value="Genomic_DNA"/>
</dbReference>
<dbReference type="AlphaFoldDB" id="A0A1H2NAG7"/>
<dbReference type="Gene3D" id="2.30.140.50">
    <property type="entry name" value="Protein of unknown function DUF2790"/>
    <property type="match status" value="1"/>
</dbReference>
<dbReference type="InterPro" id="IPR021245">
    <property type="entry name" value="DUF2790"/>
</dbReference>
<proteinExistence type="predicted"/>
<evidence type="ECO:0000313" key="2">
    <source>
        <dbReference type="EMBL" id="TDB61530.1"/>
    </source>
</evidence>
<dbReference type="OrthoDB" id="7008877at2"/>
<feature type="signal peptide" evidence="1">
    <location>
        <begin position="1"/>
        <end position="19"/>
    </location>
</feature>
<evidence type="ECO:0000256" key="1">
    <source>
        <dbReference type="SAM" id="SignalP"/>
    </source>
</evidence>
<name>A0A1H2NAG7_PSEVA</name>
<dbReference type="Proteomes" id="UP000295254">
    <property type="component" value="Unassembled WGS sequence"/>
</dbReference>
<sequence length="85" mass="9154">MKLFMLGFAALLATGSAFAANDANTSVIHDKDGFYVPVDVAKVVSMTDLTGQCGVVPAQFKYIDHQGRQHELDYQVEGTSCLGEN</sequence>
<accession>A0A1H2NAG7</accession>